<dbReference type="Pfam" id="PF07722">
    <property type="entry name" value="Peptidase_C26"/>
    <property type="match status" value="1"/>
</dbReference>
<evidence type="ECO:0000313" key="1">
    <source>
        <dbReference type="EMBL" id="ABD82198.1"/>
    </source>
</evidence>
<dbReference type="PROSITE" id="PS51273">
    <property type="entry name" value="GATASE_TYPE_1"/>
    <property type="match status" value="1"/>
</dbReference>
<organism evidence="1 2">
    <name type="scientific">Saccharophagus degradans (strain 2-40 / ATCC 43961 / DSM 17024)</name>
    <dbReference type="NCBI Taxonomy" id="203122"/>
    <lineage>
        <taxon>Bacteria</taxon>
        <taxon>Pseudomonadati</taxon>
        <taxon>Pseudomonadota</taxon>
        <taxon>Gammaproteobacteria</taxon>
        <taxon>Cellvibrionales</taxon>
        <taxon>Cellvibrionaceae</taxon>
        <taxon>Saccharophagus</taxon>
    </lineage>
</organism>
<dbReference type="GeneID" id="98614583"/>
<reference evidence="1 2" key="1">
    <citation type="journal article" date="2008" name="PLoS Genet.">
        <title>Complete genome sequence of the complex carbohydrate-degrading marine bacterium, Saccharophagus degradans strain 2-40 T.</title>
        <authorList>
            <person name="Weiner R.M."/>
            <person name="Taylor L.E.II."/>
            <person name="Henrissat B."/>
            <person name="Hauser L."/>
            <person name="Land M."/>
            <person name="Coutinho P.M."/>
            <person name="Rancurel C."/>
            <person name="Saunders E.H."/>
            <person name="Longmire A.G."/>
            <person name="Zhang H."/>
            <person name="Bayer E.A."/>
            <person name="Gilbert H.J."/>
            <person name="Larimer F."/>
            <person name="Zhulin I.B."/>
            <person name="Ekborg N.A."/>
            <person name="Lamed R."/>
            <person name="Richardson P.M."/>
            <person name="Borovok I."/>
            <person name="Hutcheson S."/>
        </authorList>
    </citation>
    <scope>NUCLEOTIDE SEQUENCE [LARGE SCALE GENOMIC DNA]</scope>
    <source>
        <strain evidence="2">2-40 / ATCC 43961 / DSM 17024</strain>
    </source>
</reference>
<accession>Q21GI1</accession>
<protein>
    <submittedName>
        <fullName evidence="1">Peptidase C26</fullName>
    </submittedName>
</protein>
<keyword evidence="2" id="KW-1185">Reference proteome</keyword>
<sequence>MTRPLIAVTGPSKKLKVGWWATQFILRLCGARSCYLSPAQPKLLQAVDGVVIGGGDDIDPEHYGESGDAGATYDAARDSLEIAMIKAALQAGVPLLGICRGAQLINVVLKGSLFQDIRPLRRKTPNKNSAFVIKKAYLQPSSQVAAILGKDVIGVNSLHSQAVNKLSSELQVAAVDGDDFVQAFEHQTKPFIIGVQWHPEYLPYSSCQRKLFHALVAAVGNQSKKLLPEHYNQYHIK</sequence>
<dbReference type="Proteomes" id="UP000001947">
    <property type="component" value="Chromosome"/>
</dbReference>
<dbReference type="AlphaFoldDB" id="Q21GI1"/>
<dbReference type="GO" id="GO:0005829">
    <property type="term" value="C:cytosol"/>
    <property type="evidence" value="ECO:0007669"/>
    <property type="project" value="TreeGrafter"/>
</dbReference>
<dbReference type="SUPFAM" id="SSF52317">
    <property type="entry name" value="Class I glutamine amidotransferase-like"/>
    <property type="match status" value="1"/>
</dbReference>
<gene>
    <name evidence="1" type="ordered locus">Sde_2941</name>
</gene>
<dbReference type="InterPro" id="IPR029062">
    <property type="entry name" value="Class_I_gatase-like"/>
</dbReference>
<dbReference type="STRING" id="203122.Sde_2941"/>
<dbReference type="KEGG" id="sde:Sde_2941"/>
<dbReference type="InterPro" id="IPR011697">
    <property type="entry name" value="Peptidase_C26"/>
</dbReference>
<name>Q21GI1_SACD2</name>
<dbReference type="InterPro" id="IPR044668">
    <property type="entry name" value="PuuD-like"/>
</dbReference>
<proteinExistence type="predicted"/>
<evidence type="ECO:0000313" key="2">
    <source>
        <dbReference type="Proteomes" id="UP000001947"/>
    </source>
</evidence>
<dbReference type="HOGENOM" id="CLU_030756_3_0_6"/>
<dbReference type="PANTHER" id="PTHR43235">
    <property type="entry name" value="GLUTAMINE AMIDOTRANSFERASE PB2B2.05-RELATED"/>
    <property type="match status" value="1"/>
</dbReference>
<dbReference type="EMBL" id="CP000282">
    <property type="protein sequence ID" value="ABD82198.1"/>
    <property type="molecule type" value="Genomic_DNA"/>
</dbReference>
<dbReference type="OrthoDB" id="9813383at2"/>
<dbReference type="PANTHER" id="PTHR43235:SF1">
    <property type="entry name" value="GLUTAMINE AMIDOTRANSFERASE PB2B2.05-RELATED"/>
    <property type="match status" value="1"/>
</dbReference>
<dbReference type="RefSeq" id="WP_011469414.1">
    <property type="nucleotide sequence ID" value="NC_007912.1"/>
</dbReference>
<dbReference type="Gene3D" id="3.40.50.880">
    <property type="match status" value="1"/>
</dbReference>
<dbReference type="GO" id="GO:0016811">
    <property type="term" value="F:hydrolase activity, acting on carbon-nitrogen (but not peptide) bonds, in linear amides"/>
    <property type="evidence" value="ECO:0007669"/>
    <property type="project" value="InterPro"/>
</dbReference>
<dbReference type="eggNOG" id="COG2071">
    <property type="taxonomic scope" value="Bacteria"/>
</dbReference>
<dbReference type="CDD" id="cd01745">
    <property type="entry name" value="GATase1_2"/>
    <property type="match status" value="1"/>
</dbReference>